<keyword evidence="1" id="KW-0472">Membrane</keyword>
<dbReference type="Gene3D" id="3.40.50.410">
    <property type="entry name" value="von Willebrand factor, type A domain"/>
    <property type="match status" value="1"/>
</dbReference>
<proteinExistence type="predicted"/>
<dbReference type="PROSITE" id="PS50234">
    <property type="entry name" value="VWFA"/>
    <property type="match status" value="1"/>
</dbReference>
<dbReference type="Pfam" id="PF13519">
    <property type="entry name" value="VWA_2"/>
    <property type="match status" value="1"/>
</dbReference>
<evidence type="ECO:0000313" key="4">
    <source>
        <dbReference type="Proteomes" id="UP000231259"/>
    </source>
</evidence>
<protein>
    <recommendedName>
        <fullName evidence="2">VWFA domain-containing protein</fullName>
    </recommendedName>
</protein>
<keyword evidence="1" id="KW-1133">Transmembrane helix</keyword>
<sequence>MIDLDVFVLLRPLWLLTIPLVLTAAVIAMRKADGFGRWRKVIDPELLPALIRLGHVQLGASDTRPWVMAAAASLMAIGLAGPALRNPGAPIFRNLDAIVILLDLSPSMIDGGGLGDAQAAVARLLDRKGTRPVALAVYAGESFLVSVPTEDPQMLKSAIAVIDADTMPVAGSRPDRALQLAQQMLRDAQAENADVIVVSDGDGFGPDTLYEVDALFRQNVRISAVFVDHQTPPFGMPPATPQMFEAAVQAGGGILVNARDTRPLERLLADRRGLSTAEMARQAILFRDYGVWIFVLGMLALLPLFQQRRET</sequence>
<evidence type="ECO:0000256" key="1">
    <source>
        <dbReference type="SAM" id="Phobius"/>
    </source>
</evidence>
<reference evidence="3 4" key="1">
    <citation type="submission" date="2013-09" db="EMBL/GenBank/DDBJ databases">
        <title>Genome sequencing of Phaeobacter antarcticus sp. nov. SM1211.</title>
        <authorList>
            <person name="Zhang X.-Y."/>
            <person name="Liu C."/>
            <person name="Chen X.-L."/>
            <person name="Xie B.-B."/>
            <person name="Qin Q.-L."/>
            <person name="Rong J.-C."/>
            <person name="Zhang Y.-Z."/>
        </authorList>
    </citation>
    <scope>NUCLEOTIDE SEQUENCE [LARGE SCALE GENOMIC DNA]</scope>
    <source>
        <strain evidence="3 4">SM1211</strain>
    </source>
</reference>
<dbReference type="EMBL" id="AWWI01000075">
    <property type="protein sequence ID" value="PIL19924.1"/>
    <property type="molecule type" value="Genomic_DNA"/>
</dbReference>
<accession>A0A2G8REB5</accession>
<keyword evidence="1" id="KW-0812">Transmembrane</keyword>
<comment type="caution">
    <text evidence="3">The sequence shown here is derived from an EMBL/GenBank/DDBJ whole genome shotgun (WGS) entry which is preliminary data.</text>
</comment>
<dbReference type="AlphaFoldDB" id="A0A2G8REB5"/>
<feature type="domain" description="VWFA" evidence="2">
    <location>
        <begin position="97"/>
        <end position="272"/>
    </location>
</feature>
<gene>
    <name evidence="3" type="ORF">P775_12120</name>
</gene>
<keyword evidence="4" id="KW-1185">Reference proteome</keyword>
<dbReference type="SUPFAM" id="SSF53300">
    <property type="entry name" value="vWA-like"/>
    <property type="match status" value="1"/>
</dbReference>
<dbReference type="RefSeq" id="WP_099911152.1">
    <property type="nucleotide sequence ID" value="NZ_AWWI01000075.1"/>
</dbReference>
<feature type="transmembrane region" description="Helical" evidence="1">
    <location>
        <begin position="12"/>
        <end position="29"/>
    </location>
</feature>
<feature type="transmembrane region" description="Helical" evidence="1">
    <location>
        <begin position="289"/>
        <end position="305"/>
    </location>
</feature>
<organism evidence="3 4">
    <name type="scientific">Puniceibacterium antarcticum</name>
    <dbReference type="NCBI Taxonomy" id="1206336"/>
    <lineage>
        <taxon>Bacteria</taxon>
        <taxon>Pseudomonadati</taxon>
        <taxon>Pseudomonadota</taxon>
        <taxon>Alphaproteobacteria</taxon>
        <taxon>Rhodobacterales</taxon>
        <taxon>Paracoccaceae</taxon>
        <taxon>Puniceibacterium</taxon>
    </lineage>
</organism>
<name>A0A2G8REB5_9RHOB</name>
<dbReference type="Proteomes" id="UP000231259">
    <property type="component" value="Unassembled WGS sequence"/>
</dbReference>
<evidence type="ECO:0000259" key="2">
    <source>
        <dbReference type="PROSITE" id="PS50234"/>
    </source>
</evidence>
<dbReference type="OrthoDB" id="8456929at2"/>
<evidence type="ECO:0000313" key="3">
    <source>
        <dbReference type="EMBL" id="PIL19924.1"/>
    </source>
</evidence>
<dbReference type="InterPro" id="IPR002035">
    <property type="entry name" value="VWF_A"/>
</dbReference>
<dbReference type="InterPro" id="IPR036465">
    <property type="entry name" value="vWFA_dom_sf"/>
</dbReference>
<dbReference type="CDD" id="cd00198">
    <property type="entry name" value="vWFA"/>
    <property type="match status" value="1"/>
</dbReference>